<dbReference type="AlphaFoldDB" id="A0A976M9H1"/>
<evidence type="ECO:0000313" key="1">
    <source>
        <dbReference type="EMBL" id="UKK00108.2"/>
    </source>
</evidence>
<accession>A0A976M9H1</accession>
<sequence>MFEFYIIILFSSTAGVLTTMVEYTIDQVGISLYNTVDVLIYYLRVLLATEFIRRSVFLGGYYEKTCVKNRDNSFEIRSQVKDDIELILEEVVSDKELRIEGKLSSIYTIKSKIISKILFNNEKIDYITSEPLENEKISSDSECPPLKDYTEDIRRINNYMRMNKDLAELYSKLKQFESEYELKICYRKLNELVYTT</sequence>
<gene>
    <name evidence="1" type="ORF">MACK_000178</name>
</gene>
<dbReference type="EMBL" id="CP056069">
    <property type="protein sequence ID" value="UKK00108.2"/>
    <property type="molecule type" value="Genomic_DNA"/>
</dbReference>
<protein>
    <submittedName>
        <fullName evidence="1">Uncharacterized protein</fullName>
    </submittedName>
</protein>
<organism evidence="1 2">
    <name type="scientific">Theileria orientalis</name>
    <dbReference type="NCBI Taxonomy" id="68886"/>
    <lineage>
        <taxon>Eukaryota</taxon>
        <taxon>Sar</taxon>
        <taxon>Alveolata</taxon>
        <taxon>Apicomplexa</taxon>
        <taxon>Aconoidasida</taxon>
        <taxon>Piroplasmida</taxon>
        <taxon>Theileriidae</taxon>
        <taxon>Theileria</taxon>
    </lineage>
</organism>
<proteinExistence type="predicted"/>
<reference evidence="1" key="1">
    <citation type="submission" date="2022-07" db="EMBL/GenBank/DDBJ databases">
        <title>Evaluation of T. orientalis genome assembly methods using nanopore sequencing and analysis of variation between genomes.</title>
        <authorList>
            <person name="Yam J."/>
            <person name="Micallef M.L."/>
            <person name="Liu M."/>
            <person name="Djordjevic S.P."/>
            <person name="Bogema D.R."/>
            <person name="Jenkins C."/>
        </authorList>
    </citation>
    <scope>NUCLEOTIDE SEQUENCE</scope>
    <source>
        <strain evidence="1">Goon Nure</strain>
    </source>
</reference>
<evidence type="ECO:0000313" key="2">
    <source>
        <dbReference type="Proteomes" id="UP000244811"/>
    </source>
</evidence>
<name>A0A976M9H1_THEOR</name>
<dbReference type="Proteomes" id="UP000244811">
    <property type="component" value="Chromosome 1"/>
</dbReference>